<evidence type="ECO:0000313" key="2">
    <source>
        <dbReference type="Proteomes" id="UP000516407"/>
    </source>
</evidence>
<name>A0A7G3VCI3_9CAUD</name>
<proteinExistence type="predicted"/>
<gene>
    <name evidence="1" type="primary">52</name>
    <name evidence="1" type="ORF">SEA_BUMBLE_52</name>
</gene>
<evidence type="ECO:0000313" key="1">
    <source>
        <dbReference type="EMBL" id="QKY79818.1"/>
    </source>
</evidence>
<reference evidence="1 2" key="1">
    <citation type="submission" date="2020-05" db="EMBL/GenBank/DDBJ databases">
        <authorList>
            <person name="Bohanan V.A."/>
            <person name="Brazelton B.R."/>
            <person name="Coffey L.M."/>
            <person name="Donovan A.R."/>
            <person name="Gales A.C."/>
            <person name="Glasscock A.J."/>
            <person name="Grill M."/>
            <person name="Harper M.C."/>
            <person name="Hollowell C.E."/>
            <person name="Liu T.Y."/>
            <person name="Mansour C."/>
            <person name="McDowell A.D."/>
            <person name="Miller T.E."/>
            <person name="Nash A.G."/>
            <person name="Seo J."/>
            <person name="Sherman Z.A."/>
            <person name="Albert R.M."/>
            <person name="Ayala A."/>
            <person name="Monti D.L."/>
            <person name="Garlena R.A."/>
            <person name="Russell D.A."/>
            <person name="Pope W.H."/>
            <person name="Jacobs-Sera D."/>
            <person name="Hatfull G.F."/>
        </authorList>
    </citation>
    <scope>NUCLEOTIDE SEQUENCE [LARGE SCALE GENOMIC DNA]</scope>
</reference>
<dbReference type="Proteomes" id="UP000516407">
    <property type="component" value="Segment"/>
</dbReference>
<dbReference type="EMBL" id="MT498055">
    <property type="protein sequence ID" value="QKY79818.1"/>
    <property type="molecule type" value="Genomic_DNA"/>
</dbReference>
<keyword evidence="2" id="KW-1185">Reference proteome</keyword>
<protein>
    <submittedName>
        <fullName evidence="1">Uncharacterized protein</fullName>
    </submittedName>
</protein>
<accession>A0A7G3VCI3</accession>
<sequence>MTVEGGDWGDRTSPRLTGLCMFSLTSSEIGMCGKPAVEHAWPGTPPDSREDFTVYSCADHIVKRDALWDWHPTASGACAIPGSMWRAEPLQGEGRCVHELDSLGRGL</sequence>
<organism evidence="1 2">
    <name type="scientific">Arthrobacter phage Bumble</name>
    <dbReference type="NCBI Taxonomy" id="2743904"/>
    <lineage>
        <taxon>Viruses</taxon>
        <taxon>Duplodnaviria</taxon>
        <taxon>Heunggongvirae</taxon>
        <taxon>Uroviricota</taxon>
        <taxon>Caudoviricetes</taxon>
        <taxon>Berryhillviridae</taxon>
        <taxon>Altadenavirus</taxon>
        <taxon>Altadenavirus bumble</taxon>
    </lineage>
</organism>